<organism evidence="2">
    <name type="scientific">Magallana gigas</name>
    <name type="common">Pacific oyster</name>
    <name type="synonym">Crassostrea gigas</name>
    <dbReference type="NCBI Taxonomy" id="29159"/>
    <lineage>
        <taxon>Eukaryota</taxon>
        <taxon>Metazoa</taxon>
        <taxon>Spiralia</taxon>
        <taxon>Lophotrochozoa</taxon>
        <taxon>Mollusca</taxon>
        <taxon>Bivalvia</taxon>
        <taxon>Autobranchia</taxon>
        <taxon>Pteriomorphia</taxon>
        <taxon>Ostreida</taxon>
        <taxon>Ostreoidea</taxon>
        <taxon>Ostreidae</taxon>
        <taxon>Magallana</taxon>
    </lineage>
</organism>
<evidence type="ECO:0000313" key="2">
    <source>
        <dbReference type="EMBL" id="EKC37585.1"/>
    </source>
</evidence>
<gene>
    <name evidence="2" type="ORF">CGI_10026869</name>
</gene>
<dbReference type="InParanoid" id="K1R8X7"/>
<protein>
    <submittedName>
        <fullName evidence="2">Uncharacterized protein</fullName>
    </submittedName>
</protein>
<dbReference type="AlphaFoldDB" id="K1R8X7"/>
<accession>K1R8X7</accession>
<dbReference type="HOGENOM" id="CLU_118253_0_0_1"/>
<name>K1R8X7_MAGGI</name>
<proteinExistence type="predicted"/>
<feature type="region of interest" description="Disordered" evidence="1">
    <location>
        <begin position="49"/>
        <end position="82"/>
    </location>
</feature>
<sequence>MGSCCGGCWTRCHERHSDGVERDSSGSTSYCCVNPETLTSKQTIELRDISNPKKPRRSGKLAARKTIHSTGTISETLTERLTGKKNDLESPWSKYYQPDPELARRYLEEKAAMSESQRNVGNVPREVISPSAPNLYQMIPPMMYE</sequence>
<evidence type="ECO:0000256" key="1">
    <source>
        <dbReference type="SAM" id="MobiDB-lite"/>
    </source>
</evidence>
<dbReference type="EMBL" id="JH817012">
    <property type="protein sequence ID" value="EKC37585.1"/>
    <property type="molecule type" value="Genomic_DNA"/>
</dbReference>
<reference evidence="2" key="1">
    <citation type="journal article" date="2012" name="Nature">
        <title>The oyster genome reveals stress adaptation and complexity of shell formation.</title>
        <authorList>
            <person name="Zhang G."/>
            <person name="Fang X."/>
            <person name="Guo X."/>
            <person name="Li L."/>
            <person name="Luo R."/>
            <person name="Xu F."/>
            <person name="Yang P."/>
            <person name="Zhang L."/>
            <person name="Wang X."/>
            <person name="Qi H."/>
            <person name="Xiong Z."/>
            <person name="Que H."/>
            <person name="Xie Y."/>
            <person name="Holland P.W."/>
            <person name="Paps J."/>
            <person name="Zhu Y."/>
            <person name="Wu F."/>
            <person name="Chen Y."/>
            <person name="Wang J."/>
            <person name="Peng C."/>
            <person name="Meng J."/>
            <person name="Yang L."/>
            <person name="Liu J."/>
            <person name="Wen B."/>
            <person name="Zhang N."/>
            <person name="Huang Z."/>
            <person name="Zhu Q."/>
            <person name="Feng Y."/>
            <person name="Mount A."/>
            <person name="Hedgecock D."/>
            <person name="Xu Z."/>
            <person name="Liu Y."/>
            <person name="Domazet-Loso T."/>
            <person name="Du Y."/>
            <person name="Sun X."/>
            <person name="Zhang S."/>
            <person name="Liu B."/>
            <person name="Cheng P."/>
            <person name="Jiang X."/>
            <person name="Li J."/>
            <person name="Fan D."/>
            <person name="Wang W."/>
            <person name="Fu W."/>
            <person name="Wang T."/>
            <person name="Wang B."/>
            <person name="Zhang J."/>
            <person name="Peng Z."/>
            <person name="Li Y."/>
            <person name="Li N."/>
            <person name="Wang J."/>
            <person name="Chen M."/>
            <person name="He Y."/>
            <person name="Tan F."/>
            <person name="Song X."/>
            <person name="Zheng Q."/>
            <person name="Huang R."/>
            <person name="Yang H."/>
            <person name="Du X."/>
            <person name="Chen L."/>
            <person name="Yang M."/>
            <person name="Gaffney P.M."/>
            <person name="Wang S."/>
            <person name="Luo L."/>
            <person name="She Z."/>
            <person name="Ming Y."/>
            <person name="Huang W."/>
            <person name="Zhang S."/>
            <person name="Huang B."/>
            <person name="Zhang Y."/>
            <person name="Qu T."/>
            <person name="Ni P."/>
            <person name="Miao G."/>
            <person name="Wang J."/>
            <person name="Wang Q."/>
            <person name="Steinberg C.E."/>
            <person name="Wang H."/>
            <person name="Li N."/>
            <person name="Qian L."/>
            <person name="Zhang G."/>
            <person name="Li Y."/>
            <person name="Yang H."/>
            <person name="Liu X."/>
            <person name="Wang J."/>
            <person name="Yin Y."/>
            <person name="Wang J."/>
        </authorList>
    </citation>
    <scope>NUCLEOTIDE SEQUENCE [LARGE SCALE GENOMIC DNA]</scope>
    <source>
        <strain evidence="2">05x7-T-G4-1.051#20</strain>
    </source>
</reference>
<feature type="compositionally biased region" description="Basic residues" evidence="1">
    <location>
        <begin position="53"/>
        <end position="67"/>
    </location>
</feature>